<comment type="caution">
    <text evidence="2">The sequence shown here is derived from an EMBL/GenBank/DDBJ whole genome shotgun (WGS) entry which is preliminary data.</text>
</comment>
<evidence type="ECO:0000313" key="2">
    <source>
        <dbReference type="EMBL" id="MFD0921316.1"/>
    </source>
</evidence>
<dbReference type="EMBL" id="JBHTIW010000012">
    <property type="protein sequence ID" value="MFD0921316.1"/>
    <property type="molecule type" value="Genomic_DNA"/>
</dbReference>
<proteinExistence type="predicted"/>
<sequence length="117" mass="12996">MPERLFFAWTFSCADEHEHAVTDEAFLHAYRDGSGLSESLCGHRVVPGPLGFPPGPRCRECARCVQSRTAPPGSRLRGAERSRPRRRASAVFGRLFPRSGRSRPCAAVRCERGSRRG</sequence>
<feature type="region of interest" description="Disordered" evidence="1">
    <location>
        <begin position="69"/>
        <end position="90"/>
    </location>
</feature>
<protein>
    <submittedName>
        <fullName evidence="2">Uncharacterized protein</fullName>
    </submittedName>
</protein>
<evidence type="ECO:0000256" key="1">
    <source>
        <dbReference type="SAM" id="MobiDB-lite"/>
    </source>
</evidence>
<evidence type="ECO:0000313" key="3">
    <source>
        <dbReference type="Proteomes" id="UP001597018"/>
    </source>
</evidence>
<organism evidence="2 3">
    <name type="scientific">Saccharopolyspora rosea</name>
    <dbReference type="NCBI Taxonomy" id="524884"/>
    <lineage>
        <taxon>Bacteria</taxon>
        <taxon>Bacillati</taxon>
        <taxon>Actinomycetota</taxon>
        <taxon>Actinomycetes</taxon>
        <taxon>Pseudonocardiales</taxon>
        <taxon>Pseudonocardiaceae</taxon>
        <taxon>Saccharopolyspora</taxon>
    </lineage>
</organism>
<gene>
    <name evidence="2" type="ORF">ACFQ16_16330</name>
</gene>
<name>A0ABW3FRW7_9PSEU</name>
<dbReference type="Proteomes" id="UP001597018">
    <property type="component" value="Unassembled WGS sequence"/>
</dbReference>
<keyword evidence="3" id="KW-1185">Reference proteome</keyword>
<reference evidence="3" key="1">
    <citation type="journal article" date="2019" name="Int. J. Syst. Evol. Microbiol.">
        <title>The Global Catalogue of Microorganisms (GCM) 10K type strain sequencing project: providing services to taxonomists for standard genome sequencing and annotation.</title>
        <authorList>
            <consortium name="The Broad Institute Genomics Platform"/>
            <consortium name="The Broad Institute Genome Sequencing Center for Infectious Disease"/>
            <person name="Wu L."/>
            <person name="Ma J."/>
        </authorList>
    </citation>
    <scope>NUCLEOTIDE SEQUENCE [LARGE SCALE GENOMIC DNA]</scope>
    <source>
        <strain evidence="3">CCUG 56401</strain>
    </source>
</reference>
<accession>A0ABW3FRW7</accession>
<dbReference type="RefSeq" id="WP_263253090.1">
    <property type="nucleotide sequence ID" value="NZ_BAABLT010000010.1"/>
</dbReference>